<reference evidence="2 3" key="1">
    <citation type="submission" date="2016-08" db="EMBL/GenBank/DDBJ databases">
        <title>Complete genome sequence of Spiroplasma helicoides TABS-2 (DSM 22551).</title>
        <authorList>
            <person name="Shen W.-Y."/>
            <person name="Lo W.-S."/>
            <person name="Lai Y.-C."/>
            <person name="Kuo C.-H."/>
        </authorList>
    </citation>
    <scope>NUCLEOTIDE SEQUENCE [LARGE SCALE GENOMIC DNA]</scope>
    <source>
        <strain evidence="2 3">TABS-2</strain>
    </source>
</reference>
<dbReference type="InterPro" id="IPR021301">
    <property type="entry name" value="DUF2779"/>
</dbReference>
<evidence type="ECO:0000313" key="2">
    <source>
        <dbReference type="EMBL" id="AOG60269.1"/>
    </source>
</evidence>
<gene>
    <name evidence="2" type="ORF">SHELI_v1c03140</name>
</gene>
<evidence type="ECO:0000313" key="3">
    <source>
        <dbReference type="Proteomes" id="UP000094378"/>
    </source>
</evidence>
<dbReference type="RefSeq" id="WP_069116066.1">
    <property type="nucleotide sequence ID" value="NZ_CP017015.1"/>
</dbReference>
<dbReference type="KEGG" id="shj:SHELI_v1c03140"/>
<dbReference type="Pfam" id="PF11074">
    <property type="entry name" value="DUF2779"/>
    <property type="match status" value="1"/>
</dbReference>
<feature type="domain" description="DUF2779" evidence="1">
    <location>
        <begin position="463"/>
        <end position="601"/>
    </location>
</feature>
<dbReference type="STRING" id="216938.SHELI_v1c03140"/>
<protein>
    <recommendedName>
        <fullName evidence="1">DUF2779 domain-containing protein</fullName>
    </recommendedName>
</protein>
<name>A0A1B3SK07_9MOLU</name>
<dbReference type="Proteomes" id="UP000094378">
    <property type="component" value="Chromosome"/>
</dbReference>
<dbReference type="AlphaFoldDB" id="A0A1B3SK07"/>
<dbReference type="OrthoDB" id="9783873at2"/>
<proteinExistence type="predicted"/>
<accession>A0A1B3SK07</accession>
<sequence length="689" mass="82319">MALKNVVKKEDFKKYFAVCQKQAWIFHDLVNFKKSIKFKKEKLYEFFINMELNDETEFDTSTGFDPLDIYEHLLNGEDLTEEEQKQRDILQKELESIEGLQLSPLSSSSIVDGNSISDASKEYFIFDLYKENRKNKTNYKYFDFSIYGYDEAIQKTQELLQNDEYKVLFEPSFESHNKKLRVRCDILINKGNRHIEIIEVKASTRQKKEHFYDLFYQWYTLERLGYTIDRIGLCLINENYYRGYDVIPDTERLLADLEEKIDYETEIRPILEKGIEVKSTGEPDDIDYESLFKIQYDYHSAKLSNSFITFFENICQQLNIEKILEEISESFDTDKILRNKFCGSYKFDYKNATIKKKETYCQHVVYYFDKNEPNLFDLPRFKQKAAEVHWNSGEIYFEEIKDKYDILNEKDEPYLDDIKMRLINVTNEYYNNNGNISSNSVVDTTRLPSLLHVLKDYIKYPIYMYDFETSYWAVPNFNRSKSYQQIPFQYSIHIIKDDKFDFKKSEETMDHYSFIASDRSDPRPEFLKKFLQDSFSHGPGVYVAYNRGFERMVIKHLMIAFPEFAKPLKYIWQNTIDLMDFFTLPKDNWLIYHPKFKGSASIKKTQPALDDSLTYNDLRIRKGDQASSVFRNFVDGAFDQEQWDNIFKNDMLLYCNRDTLAMVVVLQVVIKYIKDVKPDYREVIESWNK</sequence>
<keyword evidence="3" id="KW-1185">Reference proteome</keyword>
<evidence type="ECO:0000259" key="1">
    <source>
        <dbReference type="Pfam" id="PF11074"/>
    </source>
</evidence>
<organism evidence="2 3">
    <name type="scientific">Spiroplasma helicoides</name>
    <dbReference type="NCBI Taxonomy" id="216938"/>
    <lineage>
        <taxon>Bacteria</taxon>
        <taxon>Bacillati</taxon>
        <taxon>Mycoplasmatota</taxon>
        <taxon>Mollicutes</taxon>
        <taxon>Entomoplasmatales</taxon>
        <taxon>Spiroplasmataceae</taxon>
        <taxon>Spiroplasma</taxon>
    </lineage>
</organism>
<dbReference type="EMBL" id="CP017015">
    <property type="protein sequence ID" value="AOG60269.1"/>
    <property type="molecule type" value="Genomic_DNA"/>
</dbReference>
<dbReference type="PATRIC" id="fig|216938.3.peg.316"/>